<gene>
    <name evidence="2" type="ORF">SAMN05660649_04283</name>
</gene>
<dbReference type="STRING" id="341036.SAMN05660649_04283"/>
<keyword evidence="1" id="KW-0812">Transmembrane</keyword>
<keyword evidence="1" id="KW-0472">Membrane</keyword>
<feature type="transmembrane region" description="Helical" evidence="1">
    <location>
        <begin position="12"/>
        <end position="28"/>
    </location>
</feature>
<evidence type="ECO:0000313" key="2">
    <source>
        <dbReference type="EMBL" id="SFH21578.1"/>
    </source>
</evidence>
<dbReference type="AlphaFoldDB" id="A0A1I2Y733"/>
<dbReference type="RefSeq" id="WP_092474196.1">
    <property type="nucleotide sequence ID" value="NZ_FOOX01000020.1"/>
</dbReference>
<keyword evidence="1" id="KW-1133">Transmembrane helix</keyword>
<evidence type="ECO:0000256" key="1">
    <source>
        <dbReference type="SAM" id="Phobius"/>
    </source>
</evidence>
<dbReference type="Proteomes" id="UP000199337">
    <property type="component" value="Unassembled WGS sequence"/>
</dbReference>
<dbReference type="OrthoDB" id="1859545at2"/>
<reference evidence="3" key="1">
    <citation type="submission" date="2016-10" db="EMBL/GenBank/DDBJ databases">
        <authorList>
            <person name="Varghese N."/>
            <person name="Submissions S."/>
        </authorList>
    </citation>
    <scope>NUCLEOTIDE SEQUENCE [LARGE SCALE GENOMIC DNA]</scope>
    <source>
        <strain evidence="3">DSM 17038</strain>
    </source>
</reference>
<name>A0A1I2Y733_9FIRM</name>
<keyword evidence="3" id="KW-1185">Reference proteome</keyword>
<organism evidence="2 3">
    <name type="scientific">Desulfotruncus arcticus DSM 17038</name>
    <dbReference type="NCBI Taxonomy" id="1121424"/>
    <lineage>
        <taxon>Bacteria</taxon>
        <taxon>Bacillati</taxon>
        <taxon>Bacillota</taxon>
        <taxon>Clostridia</taxon>
        <taxon>Eubacteriales</taxon>
        <taxon>Desulfallaceae</taxon>
        <taxon>Desulfotruncus</taxon>
    </lineage>
</organism>
<evidence type="ECO:0000313" key="3">
    <source>
        <dbReference type="Proteomes" id="UP000199337"/>
    </source>
</evidence>
<dbReference type="EMBL" id="FOOX01000020">
    <property type="protein sequence ID" value="SFH21578.1"/>
    <property type="molecule type" value="Genomic_DNA"/>
</dbReference>
<proteinExistence type="predicted"/>
<protein>
    <submittedName>
        <fullName evidence="2">Uncharacterized protein</fullName>
    </submittedName>
</protein>
<accession>A0A1I2Y733</accession>
<sequence>MEGLVQDFLYNLSLAVLTLLASIAIYGIKKMTDKLVAETNKIDSEEERGLIHDAIFRLDDVAEKTVKKIEQTVAKEMRQAVKDGVKSKEDLIELSKVAFNEIKKTMEPEYVNALKATLGDVDAYIRNTIEAKVLEIKEGAI</sequence>